<keyword evidence="3" id="KW-0697">Rotamase</keyword>
<evidence type="ECO:0000313" key="7">
    <source>
        <dbReference type="Proteomes" id="UP000013827"/>
    </source>
</evidence>
<reference evidence="7" key="1">
    <citation type="journal article" date="2013" name="Nature">
        <title>Pan genome of the phytoplankton Emiliania underpins its global distribution.</title>
        <authorList>
            <person name="Read B.A."/>
            <person name="Kegel J."/>
            <person name="Klute M.J."/>
            <person name="Kuo A."/>
            <person name="Lefebvre S.C."/>
            <person name="Maumus F."/>
            <person name="Mayer C."/>
            <person name="Miller J."/>
            <person name="Monier A."/>
            <person name="Salamov A."/>
            <person name="Young J."/>
            <person name="Aguilar M."/>
            <person name="Claverie J.M."/>
            <person name="Frickenhaus S."/>
            <person name="Gonzalez K."/>
            <person name="Herman E.K."/>
            <person name="Lin Y.C."/>
            <person name="Napier J."/>
            <person name="Ogata H."/>
            <person name="Sarno A.F."/>
            <person name="Shmutz J."/>
            <person name="Schroeder D."/>
            <person name="de Vargas C."/>
            <person name="Verret F."/>
            <person name="von Dassow P."/>
            <person name="Valentin K."/>
            <person name="Van de Peer Y."/>
            <person name="Wheeler G."/>
            <person name="Dacks J.B."/>
            <person name="Delwiche C.F."/>
            <person name="Dyhrman S.T."/>
            <person name="Glockner G."/>
            <person name="John U."/>
            <person name="Richards T."/>
            <person name="Worden A.Z."/>
            <person name="Zhang X."/>
            <person name="Grigoriev I.V."/>
            <person name="Allen A.E."/>
            <person name="Bidle K."/>
            <person name="Borodovsky M."/>
            <person name="Bowler C."/>
            <person name="Brownlee C."/>
            <person name="Cock J.M."/>
            <person name="Elias M."/>
            <person name="Gladyshev V.N."/>
            <person name="Groth M."/>
            <person name="Guda C."/>
            <person name="Hadaegh A."/>
            <person name="Iglesias-Rodriguez M.D."/>
            <person name="Jenkins J."/>
            <person name="Jones B.M."/>
            <person name="Lawson T."/>
            <person name="Leese F."/>
            <person name="Lindquist E."/>
            <person name="Lobanov A."/>
            <person name="Lomsadze A."/>
            <person name="Malik S.B."/>
            <person name="Marsh M.E."/>
            <person name="Mackinder L."/>
            <person name="Mock T."/>
            <person name="Mueller-Roeber B."/>
            <person name="Pagarete A."/>
            <person name="Parker M."/>
            <person name="Probert I."/>
            <person name="Quesneville H."/>
            <person name="Raines C."/>
            <person name="Rensing S.A."/>
            <person name="Riano-Pachon D.M."/>
            <person name="Richier S."/>
            <person name="Rokitta S."/>
            <person name="Shiraiwa Y."/>
            <person name="Soanes D.M."/>
            <person name="van der Giezen M."/>
            <person name="Wahlund T.M."/>
            <person name="Williams B."/>
            <person name="Wilson W."/>
            <person name="Wolfe G."/>
            <person name="Wurch L.L."/>
        </authorList>
    </citation>
    <scope>NUCLEOTIDE SEQUENCE</scope>
</reference>
<dbReference type="PaxDb" id="2903-EOD27833"/>
<sequence length="292" mass="32062">MSSLTVYANEPSTRGKVVLHTSLGPLDVELWSKEAPLACRNFVQLGMEGYYDGCIFHRVIKDFMAQTGDPTGTNRTLVLCGTGKGGECALSAEHKNERLLGMASSGPDTNKSQFFVTLDRCEWLDNKHTIFGKVTGNSIYNLNRFNEVEVGEHDRPTYPPRILRMEVLLEPFDDIVPRPSAVAPPPEPAAKKRRKGVKNLSLLSFGEEAANASSQLPVHSSLFTAPYSQLPLGEQAANAEAQEAALPKKAIAAHDMLSDPTLSKEHAVDPEELAQKLRMKASFAEMSRDEPR</sequence>
<comment type="catalytic activity">
    <reaction evidence="3">
        <text>[protein]-peptidylproline (omega=180) = [protein]-peptidylproline (omega=0)</text>
        <dbReference type="Rhea" id="RHEA:16237"/>
        <dbReference type="Rhea" id="RHEA-COMP:10747"/>
        <dbReference type="Rhea" id="RHEA-COMP:10748"/>
        <dbReference type="ChEBI" id="CHEBI:83833"/>
        <dbReference type="ChEBI" id="CHEBI:83834"/>
        <dbReference type="EC" id="5.2.1.8"/>
    </reaction>
</comment>
<organism evidence="6 7">
    <name type="scientific">Emiliania huxleyi (strain CCMP1516)</name>
    <dbReference type="NCBI Taxonomy" id="280463"/>
    <lineage>
        <taxon>Eukaryota</taxon>
        <taxon>Haptista</taxon>
        <taxon>Haptophyta</taxon>
        <taxon>Prymnesiophyceae</taxon>
        <taxon>Isochrysidales</taxon>
        <taxon>Noelaerhabdaceae</taxon>
        <taxon>Emiliania</taxon>
    </lineage>
</organism>
<dbReference type="AlphaFoldDB" id="A0A0D3JWE8"/>
<accession>A0A0D3JWE8</accession>
<dbReference type="SUPFAM" id="SSF50891">
    <property type="entry name" value="Cyclophilin-like"/>
    <property type="match status" value="1"/>
</dbReference>
<evidence type="ECO:0000259" key="5">
    <source>
        <dbReference type="PROSITE" id="PS50072"/>
    </source>
</evidence>
<evidence type="ECO:0000256" key="1">
    <source>
        <dbReference type="ARBA" id="ARBA00004123"/>
    </source>
</evidence>
<dbReference type="InterPro" id="IPR020892">
    <property type="entry name" value="Cyclophilin-type_PPIase_CS"/>
</dbReference>
<dbReference type="GO" id="GO:0006457">
    <property type="term" value="P:protein folding"/>
    <property type="evidence" value="ECO:0007669"/>
    <property type="project" value="InterPro"/>
</dbReference>
<feature type="domain" description="PPIase cyclophilin-type" evidence="5">
    <location>
        <begin position="20"/>
        <end position="167"/>
    </location>
</feature>
<feature type="region of interest" description="Disordered" evidence="4">
    <location>
        <begin position="176"/>
        <end position="195"/>
    </location>
</feature>
<keyword evidence="3" id="KW-0413">Isomerase</keyword>
<dbReference type="Gene3D" id="2.40.100.10">
    <property type="entry name" value="Cyclophilin-like"/>
    <property type="match status" value="1"/>
</dbReference>
<keyword evidence="7" id="KW-1185">Reference proteome</keyword>
<dbReference type="KEGG" id="ehx:EMIHUDRAFT_450103"/>
<dbReference type="RefSeq" id="XP_005780262.1">
    <property type="nucleotide sequence ID" value="XM_005780205.1"/>
</dbReference>
<protein>
    <recommendedName>
        <fullName evidence="3">Peptidyl-prolyl cis-trans isomerase</fullName>
        <shortName evidence="3">PPIase</shortName>
        <ecNumber evidence="3">5.2.1.8</ecNumber>
    </recommendedName>
</protein>
<dbReference type="InterPro" id="IPR002130">
    <property type="entry name" value="Cyclophilin-type_PPIase_dom"/>
</dbReference>
<proteinExistence type="inferred from homology"/>
<dbReference type="eggNOG" id="KOG0885">
    <property type="taxonomic scope" value="Eukaryota"/>
</dbReference>
<keyword evidence="2" id="KW-0539">Nucleus</keyword>
<evidence type="ECO:0000256" key="3">
    <source>
        <dbReference type="RuleBase" id="RU363019"/>
    </source>
</evidence>
<reference evidence="6" key="2">
    <citation type="submission" date="2024-10" db="UniProtKB">
        <authorList>
            <consortium name="EnsemblProtists"/>
        </authorList>
    </citation>
    <scope>IDENTIFICATION</scope>
</reference>
<comment type="subcellular location">
    <subcellularLocation>
        <location evidence="1">Nucleus</location>
    </subcellularLocation>
</comment>
<name>A0A0D3JWE8_EMIH1</name>
<comment type="function">
    <text evidence="3">PPIases accelerate the folding of proteins. It catalyzes the cis-trans isomerization of proline imidic peptide bonds in oligopeptides.</text>
</comment>
<dbReference type="PROSITE" id="PS50072">
    <property type="entry name" value="CSA_PPIASE_2"/>
    <property type="match status" value="1"/>
</dbReference>
<dbReference type="GeneID" id="17273379"/>
<evidence type="ECO:0000313" key="6">
    <source>
        <dbReference type="EnsemblProtists" id="EOD27833"/>
    </source>
</evidence>
<dbReference type="GO" id="GO:0071013">
    <property type="term" value="C:catalytic step 2 spliceosome"/>
    <property type="evidence" value="ECO:0007669"/>
    <property type="project" value="TreeGrafter"/>
</dbReference>
<dbReference type="PRINTS" id="PR00153">
    <property type="entry name" value="CSAPPISMRASE"/>
</dbReference>
<dbReference type="InterPro" id="IPR044666">
    <property type="entry name" value="Cyclophilin_A-like"/>
</dbReference>
<dbReference type="HOGENOM" id="CLU_012062_16_3_1"/>
<dbReference type="EnsemblProtists" id="EOD27833">
    <property type="protein sequence ID" value="EOD27833"/>
    <property type="gene ID" value="EMIHUDRAFT_450103"/>
</dbReference>
<dbReference type="Pfam" id="PF00160">
    <property type="entry name" value="Pro_isomerase"/>
    <property type="match status" value="1"/>
</dbReference>
<dbReference type="PANTHER" id="PTHR45625">
    <property type="entry name" value="PEPTIDYL-PROLYL CIS-TRANS ISOMERASE-RELATED"/>
    <property type="match status" value="1"/>
</dbReference>
<dbReference type="STRING" id="2903.R1CXN5"/>
<dbReference type="Proteomes" id="UP000013827">
    <property type="component" value="Unassembled WGS sequence"/>
</dbReference>
<dbReference type="OMA" id="RNTWFIT"/>
<evidence type="ECO:0000256" key="2">
    <source>
        <dbReference type="ARBA" id="ARBA00023242"/>
    </source>
</evidence>
<comment type="similarity">
    <text evidence="3">Belongs to the cyclophilin-type PPIase family.</text>
</comment>
<dbReference type="GO" id="GO:0003755">
    <property type="term" value="F:peptidyl-prolyl cis-trans isomerase activity"/>
    <property type="evidence" value="ECO:0007669"/>
    <property type="project" value="UniProtKB-UniRule"/>
</dbReference>
<dbReference type="PANTHER" id="PTHR45625:SF6">
    <property type="entry name" value="SPLICEOSOME-ASSOCIATED PROTEIN CWC27 HOMOLOG"/>
    <property type="match status" value="1"/>
</dbReference>
<dbReference type="PROSITE" id="PS00170">
    <property type="entry name" value="CSA_PPIASE_1"/>
    <property type="match status" value="1"/>
</dbReference>
<dbReference type="InterPro" id="IPR029000">
    <property type="entry name" value="Cyclophilin-like_dom_sf"/>
</dbReference>
<evidence type="ECO:0000256" key="4">
    <source>
        <dbReference type="SAM" id="MobiDB-lite"/>
    </source>
</evidence>
<dbReference type="EC" id="5.2.1.8" evidence="3"/>